<dbReference type="Proteomes" id="UP000505377">
    <property type="component" value="Chromosome"/>
</dbReference>
<sequence>MAMTTTLDPAASEAVAGARDLRSQVRGFLAAERSAGSFEPRCDSWMSAPDPAFTRRLAARGWVGMTIPPEYGGHGRTPLERFVVAEELLAAGAPVAAHWIADRQMAPSILRHGSEEQKQRYLPAIARGECFISIGMSEPDSGSDLASVRTRAREVDDGWSLSGTKVWTTGAQFAHAVVLLARTDPGERHEGLSQFLVDLPHPRIAVRPIASIDGEHHFNEVVFDDAVVPVGSLLGDRGHGWRQVTAELAQERSGPERLMSTVPLAEAWIDGTRRGGVDQVARREIGRITAAAWSLRQMSVGVAATLARGSSPDTEAAIVKDLGSQFEQDVVQAARRTAPVGGADFARLLAEGVLHGPAFTLRGGSNEILRSVVARGLGAR</sequence>
<evidence type="ECO:0000256" key="4">
    <source>
        <dbReference type="ARBA" id="ARBA00022827"/>
    </source>
</evidence>
<proteinExistence type="inferred from homology"/>
<dbReference type="SUPFAM" id="SSF56645">
    <property type="entry name" value="Acyl-CoA dehydrogenase NM domain-like"/>
    <property type="match status" value="1"/>
</dbReference>
<dbReference type="InterPro" id="IPR036250">
    <property type="entry name" value="AcylCo_DH-like_C"/>
</dbReference>
<dbReference type="PANTHER" id="PTHR43292">
    <property type="entry name" value="ACYL-COA DEHYDROGENASE"/>
    <property type="match status" value="1"/>
</dbReference>
<dbReference type="PROSITE" id="PS00072">
    <property type="entry name" value="ACYL_COA_DH_1"/>
    <property type="match status" value="1"/>
</dbReference>
<dbReference type="InterPro" id="IPR006089">
    <property type="entry name" value="Acyl-CoA_DH_CS"/>
</dbReference>
<dbReference type="Gene3D" id="1.20.140.10">
    <property type="entry name" value="Butyryl-CoA Dehydrogenase, subunit A, domain 3"/>
    <property type="match status" value="1"/>
</dbReference>
<dbReference type="InterPro" id="IPR009075">
    <property type="entry name" value="AcylCo_DH/oxidase_C"/>
</dbReference>
<dbReference type="KEGG" id="pbro:HOP40_09860"/>
<dbReference type="EMBL" id="CP053564">
    <property type="protein sequence ID" value="QJY46070.1"/>
    <property type="molecule type" value="Genomic_DNA"/>
</dbReference>
<evidence type="ECO:0000313" key="10">
    <source>
        <dbReference type="EMBL" id="QJY46070.1"/>
    </source>
</evidence>
<evidence type="ECO:0000259" key="8">
    <source>
        <dbReference type="Pfam" id="PF02770"/>
    </source>
</evidence>
<dbReference type="Gene3D" id="1.10.540.10">
    <property type="entry name" value="Acyl-CoA dehydrogenase/oxidase, N-terminal domain"/>
    <property type="match status" value="1"/>
</dbReference>
<dbReference type="InterPro" id="IPR013786">
    <property type="entry name" value="AcylCoA_DH/ox_N"/>
</dbReference>
<dbReference type="Pfam" id="PF02771">
    <property type="entry name" value="Acyl-CoA_dh_N"/>
    <property type="match status" value="1"/>
</dbReference>
<gene>
    <name evidence="10" type="ORF">HOP40_09860</name>
</gene>
<evidence type="ECO:0000256" key="2">
    <source>
        <dbReference type="ARBA" id="ARBA00009347"/>
    </source>
</evidence>
<dbReference type="InterPro" id="IPR009100">
    <property type="entry name" value="AcylCoA_DH/oxidase_NM_dom_sf"/>
</dbReference>
<dbReference type="GO" id="GO:0050660">
    <property type="term" value="F:flavin adenine dinucleotide binding"/>
    <property type="evidence" value="ECO:0007669"/>
    <property type="project" value="InterPro"/>
</dbReference>
<feature type="domain" description="Acyl-CoA oxidase/dehydrogenase middle" evidence="8">
    <location>
        <begin position="134"/>
        <end position="225"/>
    </location>
</feature>
<organism evidence="10 11">
    <name type="scientific">Pseudonocardia broussonetiae</name>
    <dbReference type="NCBI Taxonomy" id="2736640"/>
    <lineage>
        <taxon>Bacteria</taxon>
        <taxon>Bacillati</taxon>
        <taxon>Actinomycetota</taxon>
        <taxon>Actinomycetes</taxon>
        <taxon>Pseudonocardiales</taxon>
        <taxon>Pseudonocardiaceae</taxon>
        <taxon>Pseudonocardia</taxon>
    </lineage>
</organism>
<comment type="cofactor">
    <cofactor evidence="1 6">
        <name>FAD</name>
        <dbReference type="ChEBI" id="CHEBI:57692"/>
    </cofactor>
</comment>
<evidence type="ECO:0000256" key="5">
    <source>
        <dbReference type="ARBA" id="ARBA00023002"/>
    </source>
</evidence>
<reference evidence="10 11" key="1">
    <citation type="submission" date="2020-05" db="EMBL/GenBank/DDBJ databases">
        <authorList>
            <person name="Mo P."/>
        </authorList>
    </citation>
    <scope>NUCLEOTIDE SEQUENCE [LARGE SCALE GENOMIC DNA]</scope>
    <source>
        <strain evidence="10 11">Gen01</strain>
    </source>
</reference>
<evidence type="ECO:0000313" key="11">
    <source>
        <dbReference type="Proteomes" id="UP000505377"/>
    </source>
</evidence>
<dbReference type="AlphaFoldDB" id="A0A6M6JG91"/>
<dbReference type="InterPro" id="IPR037069">
    <property type="entry name" value="AcylCoA_DH/ox_N_sf"/>
</dbReference>
<keyword evidence="4 6" id="KW-0274">FAD</keyword>
<dbReference type="InterPro" id="IPR006091">
    <property type="entry name" value="Acyl-CoA_Oxase/DH_mid-dom"/>
</dbReference>
<name>A0A6M6JG91_9PSEU</name>
<dbReference type="GO" id="GO:0005886">
    <property type="term" value="C:plasma membrane"/>
    <property type="evidence" value="ECO:0007669"/>
    <property type="project" value="TreeGrafter"/>
</dbReference>
<dbReference type="InterPro" id="IPR046373">
    <property type="entry name" value="Acyl-CoA_Oxase/DH_mid-dom_sf"/>
</dbReference>
<dbReference type="Pfam" id="PF00441">
    <property type="entry name" value="Acyl-CoA_dh_1"/>
    <property type="match status" value="1"/>
</dbReference>
<evidence type="ECO:0000256" key="1">
    <source>
        <dbReference type="ARBA" id="ARBA00001974"/>
    </source>
</evidence>
<keyword evidence="5 6" id="KW-0560">Oxidoreductase</keyword>
<keyword evidence="3 6" id="KW-0285">Flavoprotein</keyword>
<dbReference type="Gene3D" id="2.40.110.10">
    <property type="entry name" value="Butyryl-CoA Dehydrogenase, subunit A, domain 2"/>
    <property type="match status" value="1"/>
</dbReference>
<evidence type="ECO:0000256" key="3">
    <source>
        <dbReference type="ARBA" id="ARBA00022630"/>
    </source>
</evidence>
<dbReference type="GO" id="GO:0003995">
    <property type="term" value="F:acyl-CoA dehydrogenase activity"/>
    <property type="evidence" value="ECO:0007669"/>
    <property type="project" value="InterPro"/>
</dbReference>
<keyword evidence="11" id="KW-1185">Reference proteome</keyword>
<feature type="domain" description="Acyl-CoA dehydrogenase/oxidase C-terminal" evidence="7">
    <location>
        <begin position="238"/>
        <end position="377"/>
    </location>
</feature>
<dbReference type="PANTHER" id="PTHR43292:SF4">
    <property type="entry name" value="ACYL-COA DEHYDROGENASE FADE34"/>
    <property type="match status" value="1"/>
</dbReference>
<dbReference type="InterPro" id="IPR052161">
    <property type="entry name" value="Mycobact_Acyl-CoA_DH"/>
</dbReference>
<protein>
    <submittedName>
        <fullName evidence="10">Acyl-CoA dehydrogenase</fullName>
    </submittedName>
</protein>
<evidence type="ECO:0000259" key="9">
    <source>
        <dbReference type="Pfam" id="PF02771"/>
    </source>
</evidence>
<accession>A0A6M6JG91</accession>
<feature type="domain" description="Acyl-CoA dehydrogenase/oxidase N-terminal" evidence="9">
    <location>
        <begin position="19"/>
        <end position="129"/>
    </location>
</feature>
<dbReference type="SUPFAM" id="SSF47203">
    <property type="entry name" value="Acyl-CoA dehydrogenase C-terminal domain-like"/>
    <property type="match status" value="1"/>
</dbReference>
<comment type="similarity">
    <text evidence="2 6">Belongs to the acyl-CoA dehydrogenase family.</text>
</comment>
<dbReference type="Pfam" id="PF02770">
    <property type="entry name" value="Acyl-CoA_dh_M"/>
    <property type="match status" value="1"/>
</dbReference>
<evidence type="ECO:0000256" key="6">
    <source>
        <dbReference type="RuleBase" id="RU362125"/>
    </source>
</evidence>
<evidence type="ECO:0000259" key="7">
    <source>
        <dbReference type="Pfam" id="PF00441"/>
    </source>
</evidence>